<evidence type="ECO:0000313" key="4">
    <source>
        <dbReference type="EMBL" id="RCL42547.1"/>
    </source>
</evidence>
<dbReference type="PANTHER" id="PTHR11647:SF1">
    <property type="entry name" value="COLLAPSIN RESPONSE MEDIATOR PROTEIN"/>
    <property type="match status" value="1"/>
</dbReference>
<evidence type="ECO:0000256" key="2">
    <source>
        <dbReference type="SAM" id="MobiDB-lite"/>
    </source>
</evidence>
<dbReference type="EMBL" id="QOPE01000003">
    <property type="protein sequence ID" value="RCL42547.1"/>
    <property type="molecule type" value="Genomic_DNA"/>
</dbReference>
<protein>
    <submittedName>
        <fullName evidence="4">Amidohydrolase</fullName>
    </submittedName>
</protein>
<dbReference type="InterPro" id="IPR032466">
    <property type="entry name" value="Metal_Hydrolase"/>
</dbReference>
<organism evidence="4 5">
    <name type="scientific">SAR86 cluster bacterium</name>
    <dbReference type="NCBI Taxonomy" id="2030880"/>
    <lineage>
        <taxon>Bacteria</taxon>
        <taxon>Pseudomonadati</taxon>
        <taxon>Pseudomonadota</taxon>
        <taxon>Gammaproteobacteria</taxon>
        <taxon>SAR86 cluster</taxon>
    </lineage>
</organism>
<dbReference type="InterPro" id="IPR011059">
    <property type="entry name" value="Metal-dep_hydrolase_composite"/>
</dbReference>
<name>A0A368C090_9GAMM</name>
<dbReference type="Pfam" id="PF01979">
    <property type="entry name" value="Amidohydro_1"/>
    <property type="match status" value="1"/>
</dbReference>
<dbReference type="SUPFAM" id="SSF51556">
    <property type="entry name" value="Metallo-dependent hydrolases"/>
    <property type="match status" value="1"/>
</dbReference>
<dbReference type="SUPFAM" id="SSF51338">
    <property type="entry name" value="Composite domain of metallo-dependent hydrolases"/>
    <property type="match status" value="1"/>
</dbReference>
<accession>A0A368C090</accession>
<sequence>MKNHLFLAFSMLLIYSCSEDFEVSKSKTTDAPEKSTSLEREPFESNYKPLESERTLIKSVNLYDGLGNEYSNFDVLFDDGIIKEIGKDIVDNNATIIDARGKWLTPGLIDIHSHMGVYPAPSVRTSSDGNEATSPNTAEVWAEHSVWSQDPQFSLALKGGVTAFHVLPGSANLFGGRGATFKNIPRNIIHDMKFPGAPHSLKMACGENPKRVYGNRGSAPSTRMGNMAGYRNAWISAVDYQKRQNEYIEKSDEAKELVDPPRRNLELDTLAGVLSGEILVQNHCYRADEMANMIELSKEFNYKITAFHHAVEAYKIADLLADEGICGALWADWWGFKHEAYDMVPANISIVDQARGGKGCAIVHSDDEVGIQHLNQEAAKALSAGLRAGYEISKARAIQWITSNPAKAAGILDQTGTIEIGKDADLVIWSKNPFSVYALAEYVFIDGAEAFVRGEKQTQPVTDFDLGIINPSDERASL</sequence>
<comment type="caution">
    <text evidence="4">The sequence shown here is derived from an EMBL/GenBank/DDBJ whole genome shotgun (WGS) entry which is preliminary data.</text>
</comment>
<dbReference type="Gene3D" id="2.30.40.10">
    <property type="entry name" value="Urease, subunit C, domain 1"/>
    <property type="match status" value="1"/>
</dbReference>
<evidence type="ECO:0000256" key="1">
    <source>
        <dbReference type="ARBA" id="ARBA00001947"/>
    </source>
</evidence>
<dbReference type="PROSITE" id="PS51257">
    <property type="entry name" value="PROKAR_LIPOPROTEIN"/>
    <property type="match status" value="1"/>
</dbReference>
<dbReference type="Gene3D" id="3.20.20.140">
    <property type="entry name" value="Metal-dependent hydrolases"/>
    <property type="match status" value="1"/>
</dbReference>
<evidence type="ECO:0000313" key="5">
    <source>
        <dbReference type="Proteomes" id="UP000253307"/>
    </source>
</evidence>
<keyword evidence="4" id="KW-0378">Hydrolase</keyword>
<gene>
    <name evidence="4" type="ORF">DBW96_00690</name>
</gene>
<dbReference type="Proteomes" id="UP000253307">
    <property type="component" value="Unassembled WGS sequence"/>
</dbReference>
<comment type="cofactor">
    <cofactor evidence="1">
        <name>Zn(2+)</name>
        <dbReference type="ChEBI" id="CHEBI:29105"/>
    </cofactor>
</comment>
<dbReference type="InterPro" id="IPR050378">
    <property type="entry name" value="Metallo-dep_Hydrolases_sf"/>
</dbReference>
<dbReference type="AlphaFoldDB" id="A0A368C090"/>
<feature type="compositionally biased region" description="Basic and acidic residues" evidence="2">
    <location>
        <begin position="25"/>
        <end position="43"/>
    </location>
</feature>
<proteinExistence type="predicted"/>
<dbReference type="PANTHER" id="PTHR11647">
    <property type="entry name" value="HYDRANTOINASE/DIHYDROPYRIMIDINASE FAMILY MEMBER"/>
    <property type="match status" value="1"/>
</dbReference>
<feature type="region of interest" description="Disordered" evidence="2">
    <location>
        <begin position="25"/>
        <end position="45"/>
    </location>
</feature>
<dbReference type="GO" id="GO:0016812">
    <property type="term" value="F:hydrolase activity, acting on carbon-nitrogen (but not peptide) bonds, in cyclic amides"/>
    <property type="evidence" value="ECO:0007669"/>
    <property type="project" value="TreeGrafter"/>
</dbReference>
<dbReference type="CDD" id="cd01309">
    <property type="entry name" value="Met_dep_hydrolase_C"/>
    <property type="match status" value="1"/>
</dbReference>
<dbReference type="InterPro" id="IPR006680">
    <property type="entry name" value="Amidohydro-rel"/>
</dbReference>
<feature type="domain" description="Amidohydrolase-related" evidence="3">
    <location>
        <begin position="384"/>
        <end position="445"/>
    </location>
</feature>
<reference evidence="4 5" key="1">
    <citation type="journal article" date="2018" name="Microbiome">
        <title>Fine metagenomic profile of the Mediterranean stratified and mixed water columns revealed by assembly and recruitment.</title>
        <authorList>
            <person name="Haro-Moreno J.M."/>
            <person name="Lopez-Perez M."/>
            <person name="De La Torre J.R."/>
            <person name="Picazo A."/>
            <person name="Camacho A."/>
            <person name="Rodriguez-Valera F."/>
        </authorList>
    </citation>
    <scope>NUCLEOTIDE SEQUENCE [LARGE SCALE GENOMIC DNA]</scope>
    <source>
        <strain evidence="4">MED-G82</strain>
    </source>
</reference>
<dbReference type="GO" id="GO:0005829">
    <property type="term" value="C:cytosol"/>
    <property type="evidence" value="ECO:0007669"/>
    <property type="project" value="TreeGrafter"/>
</dbReference>
<evidence type="ECO:0000259" key="3">
    <source>
        <dbReference type="Pfam" id="PF01979"/>
    </source>
</evidence>